<dbReference type="InterPro" id="IPR027417">
    <property type="entry name" value="P-loop_NTPase"/>
</dbReference>
<dbReference type="Gene3D" id="3.40.50.300">
    <property type="entry name" value="P-loop containing nucleotide triphosphate hydrolases"/>
    <property type="match status" value="1"/>
</dbReference>
<dbReference type="SMART" id="SM00530">
    <property type="entry name" value="HTH_XRE"/>
    <property type="match status" value="1"/>
</dbReference>
<keyword evidence="4" id="KW-1185">Reference proteome</keyword>
<dbReference type="EMBL" id="JACHNH010000001">
    <property type="protein sequence ID" value="MBB4760770.1"/>
    <property type="molecule type" value="Genomic_DNA"/>
</dbReference>
<dbReference type="CDD" id="cd00093">
    <property type="entry name" value="HTH_XRE"/>
    <property type="match status" value="1"/>
</dbReference>
<dbReference type="InterPro" id="IPR010982">
    <property type="entry name" value="Lambda_DNA-bd_dom_sf"/>
</dbReference>
<name>A0A7W7HU47_9ACTN</name>
<feature type="domain" description="HTH cro/C1-type" evidence="2">
    <location>
        <begin position="6"/>
        <end position="64"/>
    </location>
</feature>
<dbReference type="Proteomes" id="UP000578112">
    <property type="component" value="Unassembled WGS sequence"/>
</dbReference>
<dbReference type="Pfam" id="PF17874">
    <property type="entry name" value="TPR_MalT"/>
    <property type="match status" value="1"/>
</dbReference>
<dbReference type="PANTHER" id="PTHR47691">
    <property type="entry name" value="REGULATOR-RELATED"/>
    <property type="match status" value="1"/>
</dbReference>
<dbReference type="Pfam" id="PF01381">
    <property type="entry name" value="HTH_3"/>
    <property type="match status" value="1"/>
</dbReference>
<evidence type="ECO:0000313" key="4">
    <source>
        <dbReference type="Proteomes" id="UP000578112"/>
    </source>
</evidence>
<comment type="caution">
    <text evidence="3">The sequence shown here is derived from an EMBL/GenBank/DDBJ whole genome shotgun (WGS) entry which is preliminary data.</text>
</comment>
<gene>
    <name evidence="3" type="ORF">BJ971_001326</name>
</gene>
<evidence type="ECO:0000256" key="1">
    <source>
        <dbReference type="SAM" id="MobiDB-lite"/>
    </source>
</evidence>
<dbReference type="InterPro" id="IPR019734">
    <property type="entry name" value="TPR_rpt"/>
</dbReference>
<reference evidence="3 4" key="1">
    <citation type="submission" date="2020-08" db="EMBL/GenBank/DDBJ databases">
        <title>Sequencing the genomes of 1000 actinobacteria strains.</title>
        <authorList>
            <person name="Klenk H.-P."/>
        </authorList>
    </citation>
    <scope>NUCLEOTIDE SEQUENCE [LARGE SCALE GENOMIC DNA]</scope>
    <source>
        <strain evidence="3 4">DSM 43149</strain>
    </source>
</reference>
<proteinExistence type="predicted"/>
<dbReference type="InterPro" id="IPR001387">
    <property type="entry name" value="Cro/C1-type_HTH"/>
</dbReference>
<dbReference type="AlphaFoldDB" id="A0A7W7HU47"/>
<feature type="region of interest" description="Disordered" evidence="1">
    <location>
        <begin position="70"/>
        <end position="92"/>
    </location>
</feature>
<evidence type="ECO:0000313" key="3">
    <source>
        <dbReference type="EMBL" id="MBB4760770.1"/>
    </source>
</evidence>
<dbReference type="SMART" id="SM00028">
    <property type="entry name" value="TPR"/>
    <property type="match status" value="4"/>
</dbReference>
<dbReference type="InterPro" id="IPR011990">
    <property type="entry name" value="TPR-like_helical_dom_sf"/>
</dbReference>
<accession>A0A7W7HU47</accession>
<dbReference type="InterPro" id="IPR041617">
    <property type="entry name" value="TPR_MalT"/>
</dbReference>
<dbReference type="RefSeq" id="WP_184990778.1">
    <property type="nucleotide sequence ID" value="NZ_BOMK01000028.1"/>
</dbReference>
<feature type="compositionally biased region" description="Polar residues" evidence="1">
    <location>
        <begin position="70"/>
        <end position="79"/>
    </location>
</feature>
<organism evidence="3 4">
    <name type="scientific">Actinoplanes digitatis</name>
    <dbReference type="NCBI Taxonomy" id="1868"/>
    <lineage>
        <taxon>Bacteria</taxon>
        <taxon>Bacillati</taxon>
        <taxon>Actinomycetota</taxon>
        <taxon>Actinomycetes</taxon>
        <taxon>Micromonosporales</taxon>
        <taxon>Micromonosporaceae</taxon>
        <taxon>Actinoplanes</taxon>
    </lineage>
</organism>
<sequence>MIGDLIRSHRKRLGLTQEDLAARAGVHTRTIGKIEAGQISSSRQSTARLLAEALGLVGAEREAFFQAAASTVDTSTQPAPSRLRGDPQLDPPAEVAQPVTPSVNALPLSAAAFTGRERELRALDALIPEGTAPLITVTGAGGIGKTALVLHWAQGISARYPDGLLYVDLEGFSNRRPLSPTEALSRLLHQLGVAPARIPAQEAHAVDLFRTSIAGRRILIVIDNARDSHQVRPLLAAGSGCGTLVTSRTRLSGLVAREGAVPLDLDVMSPTEANVLLTALLGADDRDQLDELARMCAYVPLALRIAAASILARPAGVTGYLDRMRTSDRLAALQLDGDDHTAIATTFAYSYALLDHDTRRLFRLLGLVPGPDVTSETAGDLAGLPAATARTLLLELVAVHLVEERAPGRFGSHDLLRLFAAQQAPAAEGPAARDAALERLYTHYASRVDAAARRLYPQVLRLPPSGPLPSYTFESDAAAVGWLDAERLNLVAAATYGCEQGPRWLAWTIANDLRGYFFIRMFLVQWDAVAHAALRAAEAAGDKRARAAAHLNLADLHWRQGAIEPAETAFAAAAADASAGGWPAGQATAVGNLGGLRRMQGRLTDAVALLEESLRLNTEIGRAEGQLVNLGNLGVAYGELGEWQRSEDYLVRTYAICEQVGSRSGQAVSLSNLVETAIHLGDADLAQARQEQALALHRELGDKAGTASTIRSGAVLELLRGDLPAALTTARAATELAGESDDHRVLAHCLHVTATVLQAAGDSDAALEAAEEAVRLAHEAGHRFVETRALVGLARILRARREPEKAQSSAGQALALAESCGYRQLAAEAAREIRRC</sequence>
<dbReference type="Gene3D" id="1.25.40.10">
    <property type="entry name" value="Tetratricopeptide repeat domain"/>
    <property type="match status" value="2"/>
</dbReference>
<dbReference type="PANTHER" id="PTHR47691:SF3">
    <property type="entry name" value="HTH-TYPE TRANSCRIPTIONAL REGULATOR RV0890C-RELATED"/>
    <property type="match status" value="1"/>
</dbReference>
<evidence type="ECO:0000259" key="2">
    <source>
        <dbReference type="PROSITE" id="PS50943"/>
    </source>
</evidence>
<dbReference type="PROSITE" id="PS50943">
    <property type="entry name" value="HTH_CROC1"/>
    <property type="match status" value="1"/>
</dbReference>
<dbReference type="SUPFAM" id="SSF48452">
    <property type="entry name" value="TPR-like"/>
    <property type="match status" value="3"/>
</dbReference>
<dbReference type="PRINTS" id="PR00364">
    <property type="entry name" value="DISEASERSIST"/>
</dbReference>
<protein>
    <submittedName>
        <fullName evidence="3">Tetratricopeptide (TPR) repeat protein/transcriptional regulator with XRE-family HTH domain</fullName>
    </submittedName>
</protein>
<dbReference type="GO" id="GO:0003677">
    <property type="term" value="F:DNA binding"/>
    <property type="evidence" value="ECO:0007669"/>
    <property type="project" value="InterPro"/>
</dbReference>
<dbReference type="SUPFAM" id="SSF47413">
    <property type="entry name" value="lambda repressor-like DNA-binding domains"/>
    <property type="match status" value="1"/>
</dbReference>
<dbReference type="SUPFAM" id="SSF52540">
    <property type="entry name" value="P-loop containing nucleoside triphosphate hydrolases"/>
    <property type="match status" value="1"/>
</dbReference>
<dbReference type="Gene3D" id="1.10.260.40">
    <property type="entry name" value="lambda repressor-like DNA-binding domains"/>
    <property type="match status" value="1"/>
</dbReference>